<accession>A0ACC2GM24</accession>
<comment type="caution">
    <text evidence="1">The sequence shown here is derived from an EMBL/GenBank/DDBJ whole genome shotgun (WGS) entry which is preliminary data.</text>
</comment>
<gene>
    <name evidence="1" type="ORF">DPEC_G00137610</name>
</gene>
<name>A0ACC2GM24_DALPE</name>
<sequence length="106" mass="11403">MGRGMPRKAGDQRKDLGGGAMEEAGRVWPGGRENQVRRRHTYRDSHNGRYLHACLCDSLTVCKGLALCIVNLLAATGTSEIARPCWKCPGEDKGDPIANGASHVGD</sequence>
<proteinExistence type="predicted"/>
<dbReference type="Proteomes" id="UP001157502">
    <property type="component" value="Chromosome 11"/>
</dbReference>
<dbReference type="EMBL" id="CM055738">
    <property type="protein sequence ID" value="KAJ8004566.1"/>
    <property type="molecule type" value="Genomic_DNA"/>
</dbReference>
<reference evidence="1" key="1">
    <citation type="submission" date="2021-05" db="EMBL/GenBank/DDBJ databases">
        <authorList>
            <person name="Pan Q."/>
            <person name="Jouanno E."/>
            <person name="Zahm M."/>
            <person name="Klopp C."/>
            <person name="Cabau C."/>
            <person name="Louis A."/>
            <person name="Berthelot C."/>
            <person name="Parey E."/>
            <person name="Roest Crollius H."/>
            <person name="Montfort J."/>
            <person name="Robinson-Rechavi M."/>
            <person name="Bouchez O."/>
            <person name="Lampietro C."/>
            <person name="Lopez Roques C."/>
            <person name="Donnadieu C."/>
            <person name="Postlethwait J."/>
            <person name="Bobe J."/>
            <person name="Dillon D."/>
            <person name="Chandos A."/>
            <person name="von Hippel F."/>
            <person name="Guiguen Y."/>
        </authorList>
    </citation>
    <scope>NUCLEOTIDE SEQUENCE</scope>
    <source>
        <strain evidence="1">YG-Jan2019</strain>
    </source>
</reference>
<organism evidence="1 2">
    <name type="scientific">Dallia pectoralis</name>
    <name type="common">Alaska blackfish</name>
    <dbReference type="NCBI Taxonomy" id="75939"/>
    <lineage>
        <taxon>Eukaryota</taxon>
        <taxon>Metazoa</taxon>
        <taxon>Chordata</taxon>
        <taxon>Craniata</taxon>
        <taxon>Vertebrata</taxon>
        <taxon>Euteleostomi</taxon>
        <taxon>Actinopterygii</taxon>
        <taxon>Neopterygii</taxon>
        <taxon>Teleostei</taxon>
        <taxon>Protacanthopterygii</taxon>
        <taxon>Esociformes</taxon>
        <taxon>Umbridae</taxon>
        <taxon>Dallia</taxon>
    </lineage>
</organism>
<protein>
    <submittedName>
        <fullName evidence="1">Uncharacterized protein</fullName>
    </submittedName>
</protein>
<evidence type="ECO:0000313" key="1">
    <source>
        <dbReference type="EMBL" id="KAJ8004566.1"/>
    </source>
</evidence>
<evidence type="ECO:0000313" key="2">
    <source>
        <dbReference type="Proteomes" id="UP001157502"/>
    </source>
</evidence>
<keyword evidence="2" id="KW-1185">Reference proteome</keyword>